<feature type="domain" description="Glucose-methanol-choline oxidoreductase N-terminal" evidence="4">
    <location>
        <begin position="117"/>
        <end position="140"/>
    </location>
</feature>
<feature type="chain" id="PRO_5045870200" evidence="3">
    <location>
        <begin position="23"/>
        <end position="566"/>
    </location>
</feature>
<reference evidence="6 7" key="1">
    <citation type="journal article" date="2024" name="IMA Fungus">
        <title>Apiospora arundinis, a panoply of carbohydrate-active enzymes and secondary metabolites.</title>
        <authorList>
            <person name="Sorensen T."/>
            <person name="Petersen C."/>
            <person name="Muurmann A.T."/>
            <person name="Christiansen J.V."/>
            <person name="Brundto M.L."/>
            <person name="Overgaard C.K."/>
            <person name="Boysen A.T."/>
            <person name="Wollenberg R.D."/>
            <person name="Larsen T.O."/>
            <person name="Sorensen J.L."/>
            <person name="Nielsen K.L."/>
            <person name="Sondergaard T.E."/>
        </authorList>
    </citation>
    <scope>NUCLEOTIDE SEQUENCE [LARGE SCALE GENOMIC DNA]</scope>
    <source>
        <strain evidence="6 7">AAU 773</strain>
    </source>
</reference>
<keyword evidence="2" id="KW-0285">Flavoprotein</keyword>
<gene>
    <name evidence="6" type="ORF">PGQ11_015002</name>
</gene>
<dbReference type="Proteomes" id="UP001390339">
    <property type="component" value="Unassembled WGS sequence"/>
</dbReference>
<feature type="signal peptide" evidence="3">
    <location>
        <begin position="1"/>
        <end position="22"/>
    </location>
</feature>
<sequence>MPRIASLLYSCLSALQCIIVSGQVTDDATTSSEALYDYIVAGAGPAGIVVAQRFAETGASVLLLERGGPSTFATGGNLTVPWNHTATIYDVPGYGHQLNFIPSASVAWCSDTPGLAGCILGGGSVVNGLQWIKPTTWDFDGFPAGWKWDDVAPATARVFERNPGTSLASADGKYYDQAVYQTLTKQLAPYGWKEVDSTKEPDAKVKTYNHPADNVLGGLRSGPVRTYLPLAEAKENFKLRLNTKVIRAVRTNATITGVEVEDASGSREIIRLSQGGRVVLSAGAMSTPRLLFNSGIGPADQLRVVQQSKTANVTLPDEAQWINLPVGKNIQDHPLFRLVWNVTDPGLNKLTSLSTAQVLNPSAENVALFAKGSGPLVQGSVRMVLWDKMTNQDGSVRYIESMSFTRANGTVLIGATLTHGADSRGELGIHPNGTTYFIKNPLLQTAGDKEAVSSFFQLLLDYARGPDSVLEFSSRGRNATVEDMWAGGWDSARHFVGSAKLGTDDGRQSAGSAVVDVDTKVYGTDNLFVIDASVIPTLPTGNSMAITMVVAERAVERILALDKTKQ</sequence>
<dbReference type="InterPro" id="IPR007867">
    <property type="entry name" value="GMC_OxRtase_C"/>
</dbReference>
<protein>
    <submittedName>
        <fullName evidence="6">FAD/NAD(P)-binding domain-containing protein</fullName>
    </submittedName>
</protein>
<dbReference type="Pfam" id="PF05199">
    <property type="entry name" value="GMC_oxred_C"/>
    <property type="match status" value="1"/>
</dbReference>
<evidence type="ECO:0000256" key="2">
    <source>
        <dbReference type="RuleBase" id="RU003968"/>
    </source>
</evidence>
<dbReference type="PIRSF" id="PIRSF000137">
    <property type="entry name" value="Alcohol_oxidase"/>
    <property type="match status" value="1"/>
</dbReference>
<dbReference type="PANTHER" id="PTHR47190">
    <property type="entry name" value="DEHYDROGENASE, PUTATIVE-RELATED"/>
    <property type="match status" value="1"/>
</dbReference>
<evidence type="ECO:0000313" key="7">
    <source>
        <dbReference type="Proteomes" id="UP001390339"/>
    </source>
</evidence>
<dbReference type="PROSITE" id="PS00624">
    <property type="entry name" value="GMC_OXRED_2"/>
    <property type="match status" value="1"/>
</dbReference>
<dbReference type="InterPro" id="IPR012132">
    <property type="entry name" value="GMC_OxRdtase"/>
</dbReference>
<keyword evidence="2" id="KW-0274">FAD</keyword>
<dbReference type="PROSITE" id="PS00623">
    <property type="entry name" value="GMC_OXRED_1"/>
    <property type="match status" value="1"/>
</dbReference>
<dbReference type="Gene3D" id="3.30.410.10">
    <property type="entry name" value="Cholesterol Oxidase, domain 2"/>
    <property type="match status" value="1"/>
</dbReference>
<comment type="similarity">
    <text evidence="1 2">Belongs to the GMC oxidoreductase family.</text>
</comment>
<accession>A0ABR2HLB6</accession>
<keyword evidence="7" id="KW-1185">Reference proteome</keyword>
<dbReference type="Pfam" id="PF00732">
    <property type="entry name" value="GMC_oxred_N"/>
    <property type="match status" value="1"/>
</dbReference>
<evidence type="ECO:0000313" key="6">
    <source>
        <dbReference type="EMBL" id="KAK8848522.1"/>
    </source>
</evidence>
<dbReference type="InterPro" id="IPR036188">
    <property type="entry name" value="FAD/NAD-bd_sf"/>
</dbReference>
<dbReference type="Gene3D" id="3.50.50.60">
    <property type="entry name" value="FAD/NAD(P)-binding domain"/>
    <property type="match status" value="1"/>
</dbReference>
<feature type="domain" description="Glucose-methanol-choline oxidoreductase N-terminal" evidence="5">
    <location>
        <begin position="283"/>
        <end position="297"/>
    </location>
</feature>
<dbReference type="EMBL" id="JAPCWZ010000010">
    <property type="protein sequence ID" value="KAK8848522.1"/>
    <property type="molecule type" value="Genomic_DNA"/>
</dbReference>
<dbReference type="InterPro" id="IPR000172">
    <property type="entry name" value="GMC_OxRdtase_N"/>
</dbReference>
<dbReference type="SUPFAM" id="SSF54373">
    <property type="entry name" value="FAD-linked reductases, C-terminal domain"/>
    <property type="match status" value="1"/>
</dbReference>
<dbReference type="PANTHER" id="PTHR47190:SF4">
    <property type="entry name" value="DEHYDROGENASE, PUTATIVE-RELATED"/>
    <property type="match status" value="1"/>
</dbReference>
<evidence type="ECO:0000259" key="4">
    <source>
        <dbReference type="PROSITE" id="PS00623"/>
    </source>
</evidence>
<comment type="caution">
    <text evidence="6">The sequence shown here is derived from an EMBL/GenBank/DDBJ whole genome shotgun (WGS) entry which is preliminary data.</text>
</comment>
<dbReference type="SUPFAM" id="SSF51905">
    <property type="entry name" value="FAD/NAD(P)-binding domain"/>
    <property type="match status" value="1"/>
</dbReference>
<proteinExistence type="inferred from homology"/>
<dbReference type="InterPro" id="IPR053208">
    <property type="entry name" value="GMC_Oxidoreductase_CD"/>
</dbReference>
<evidence type="ECO:0000259" key="5">
    <source>
        <dbReference type="PROSITE" id="PS00624"/>
    </source>
</evidence>
<keyword evidence="3" id="KW-0732">Signal</keyword>
<organism evidence="6 7">
    <name type="scientific">Apiospora arundinis</name>
    <dbReference type="NCBI Taxonomy" id="335852"/>
    <lineage>
        <taxon>Eukaryota</taxon>
        <taxon>Fungi</taxon>
        <taxon>Dikarya</taxon>
        <taxon>Ascomycota</taxon>
        <taxon>Pezizomycotina</taxon>
        <taxon>Sordariomycetes</taxon>
        <taxon>Xylariomycetidae</taxon>
        <taxon>Amphisphaeriales</taxon>
        <taxon>Apiosporaceae</taxon>
        <taxon>Apiospora</taxon>
    </lineage>
</organism>
<name>A0ABR2HLB6_9PEZI</name>
<evidence type="ECO:0000256" key="1">
    <source>
        <dbReference type="ARBA" id="ARBA00010790"/>
    </source>
</evidence>
<evidence type="ECO:0000256" key="3">
    <source>
        <dbReference type="SAM" id="SignalP"/>
    </source>
</evidence>